<evidence type="ECO:0000313" key="1">
    <source>
        <dbReference type="EnsemblMetazoa" id="AQUA015265-PA"/>
    </source>
</evidence>
<sequence length="98" mass="11162">APVSRVSRVRSGYINSSRGSLLQHALLSKKNNLQLERWVICFISTSEEKFTTQTDRSDAVQSLYRYVPVFTRHLLLNKAIRCIALIPNKLNKCVLQAS</sequence>
<keyword evidence="2" id="KW-1185">Reference proteome</keyword>
<dbReference type="Proteomes" id="UP000076407">
    <property type="component" value="Unassembled WGS sequence"/>
</dbReference>
<proteinExistence type="predicted"/>
<protein>
    <submittedName>
        <fullName evidence="1">Uncharacterized protein</fullName>
    </submittedName>
</protein>
<evidence type="ECO:0000313" key="2">
    <source>
        <dbReference type="Proteomes" id="UP000076407"/>
    </source>
</evidence>
<dbReference type="AlphaFoldDB" id="A0A182XTY4"/>
<dbReference type="VEuPathDB" id="VectorBase:AQUA015265"/>
<dbReference type="EnsemblMetazoa" id="AQUA015265-RA">
    <property type="protein sequence ID" value="AQUA015265-PA"/>
    <property type="gene ID" value="AQUA015265"/>
</dbReference>
<reference evidence="1" key="1">
    <citation type="submission" date="2020-05" db="UniProtKB">
        <authorList>
            <consortium name="EnsemblMetazoa"/>
        </authorList>
    </citation>
    <scope>IDENTIFICATION</scope>
    <source>
        <strain evidence="1">SANGQUA</strain>
    </source>
</reference>
<name>A0A182XTY4_ANOQN</name>
<accession>A0A182XTY4</accession>
<organism evidence="1 2">
    <name type="scientific">Anopheles quadriannulatus</name>
    <name type="common">Mosquito</name>
    <dbReference type="NCBI Taxonomy" id="34691"/>
    <lineage>
        <taxon>Eukaryota</taxon>
        <taxon>Metazoa</taxon>
        <taxon>Ecdysozoa</taxon>
        <taxon>Arthropoda</taxon>
        <taxon>Hexapoda</taxon>
        <taxon>Insecta</taxon>
        <taxon>Pterygota</taxon>
        <taxon>Neoptera</taxon>
        <taxon>Endopterygota</taxon>
        <taxon>Diptera</taxon>
        <taxon>Nematocera</taxon>
        <taxon>Culicoidea</taxon>
        <taxon>Culicidae</taxon>
        <taxon>Anophelinae</taxon>
        <taxon>Anopheles</taxon>
    </lineage>
</organism>